<dbReference type="OrthoDB" id="247722at2157"/>
<evidence type="ECO:0008006" key="3">
    <source>
        <dbReference type="Google" id="ProtNLM"/>
    </source>
</evidence>
<dbReference type="Proteomes" id="UP000282323">
    <property type="component" value="Unassembled WGS sequence"/>
</dbReference>
<protein>
    <recommendedName>
        <fullName evidence="3">ArsR family transcriptional regulator</fullName>
    </recommendedName>
</protein>
<dbReference type="EMBL" id="REGA01000035">
    <property type="protein sequence ID" value="RQG89561.1"/>
    <property type="molecule type" value="Genomic_DNA"/>
</dbReference>
<dbReference type="AlphaFoldDB" id="A0A3N6M315"/>
<reference evidence="1 2" key="1">
    <citation type="submission" date="2018-10" db="EMBL/GenBank/DDBJ databases">
        <title>Natrarchaeobius chitinivorans gen. nov., sp. nov., and Natrarchaeobius haloalkaliphilus sp. nov., alkaliphilic, chitin-utilizing haloarchaea from hypersaline alkaline lakes.</title>
        <authorList>
            <person name="Sorokin D.Y."/>
            <person name="Elcheninov A.G."/>
            <person name="Kostrikina N.A."/>
            <person name="Bale N.J."/>
            <person name="Sinninghe Damste J.S."/>
            <person name="Khijniak T.V."/>
            <person name="Kublanov I.V."/>
            <person name="Toshchakov S.V."/>
        </authorList>
    </citation>
    <scope>NUCLEOTIDE SEQUENCE [LARGE SCALE GENOMIC DNA]</scope>
    <source>
        <strain evidence="1 2">AArcht4T</strain>
    </source>
</reference>
<accession>A0A3N6M315</accession>
<organism evidence="1 2">
    <name type="scientific">Natrarchaeobius chitinivorans</name>
    <dbReference type="NCBI Taxonomy" id="1679083"/>
    <lineage>
        <taxon>Archaea</taxon>
        <taxon>Methanobacteriati</taxon>
        <taxon>Methanobacteriota</taxon>
        <taxon>Stenosarchaea group</taxon>
        <taxon>Halobacteria</taxon>
        <taxon>Halobacteriales</taxon>
        <taxon>Natrialbaceae</taxon>
        <taxon>Natrarchaeobius</taxon>
    </lineage>
</organism>
<comment type="caution">
    <text evidence="1">The sequence shown here is derived from an EMBL/GenBank/DDBJ whole genome shotgun (WGS) entry which is preliminary data.</text>
</comment>
<evidence type="ECO:0000313" key="2">
    <source>
        <dbReference type="Proteomes" id="UP000282323"/>
    </source>
</evidence>
<sequence>MGGVHHENGEQVIEKWNSVFKALSSEPRRQIIVSLLDAGPDQSVPLPESAMMPNVPPNMRQLRQELHHVHLPMLADMGFITWEAEPLIAARGPRFDEVAVVFEALHAEASRIPNSLVLGCQRLEEEQQNSVNL</sequence>
<keyword evidence="2" id="KW-1185">Reference proteome</keyword>
<gene>
    <name evidence="1" type="ORF">EA473_21850</name>
</gene>
<evidence type="ECO:0000313" key="1">
    <source>
        <dbReference type="EMBL" id="RQG89561.1"/>
    </source>
</evidence>
<proteinExistence type="predicted"/>
<dbReference type="RefSeq" id="WP_124197651.1">
    <property type="nucleotide sequence ID" value="NZ_REGA01000035.1"/>
</dbReference>
<name>A0A3N6M315_NATCH</name>